<proteinExistence type="predicted"/>
<dbReference type="Proteomes" id="UP001501594">
    <property type="component" value="Unassembled WGS sequence"/>
</dbReference>
<accession>A0ABP8E227</accession>
<name>A0ABP8E227_9MICO</name>
<reference evidence="2" key="1">
    <citation type="journal article" date="2019" name="Int. J. Syst. Evol. Microbiol.">
        <title>The Global Catalogue of Microorganisms (GCM) 10K type strain sequencing project: providing services to taxonomists for standard genome sequencing and annotation.</title>
        <authorList>
            <consortium name="The Broad Institute Genomics Platform"/>
            <consortium name="The Broad Institute Genome Sequencing Center for Infectious Disease"/>
            <person name="Wu L."/>
            <person name="Ma J."/>
        </authorList>
    </citation>
    <scope>NUCLEOTIDE SEQUENCE [LARGE SCALE GENOMIC DNA]</scope>
    <source>
        <strain evidence="2">JCM 17442</strain>
    </source>
</reference>
<evidence type="ECO:0000313" key="1">
    <source>
        <dbReference type="EMBL" id="GAA4266277.1"/>
    </source>
</evidence>
<organism evidence="1 2">
    <name type="scientific">Frondihabitans peucedani</name>
    <dbReference type="NCBI Taxonomy" id="598626"/>
    <lineage>
        <taxon>Bacteria</taxon>
        <taxon>Bacillati</taxon>
        <taxon>Actinomycetota</taxon>
        <taxon>Actinomycetes</taxon>
        <taxon>Micrococcales</taxon>
        <taxon>Microbacteriaceae</taxon>
        <taxon>Frondihabitans</taxon>
    </lineage>
</organism>
<protein>
    <submittedName>
        <fullName evidence="1">Uncharacterized protein</fullName>
    </submittedName>
</protein>
<keyword evidence="2" id="KW-1185">Reference proteome</keyword>
<dbReference type="EMBL" id="BAABAU010000001">
    <property type="protein sequence ID" value="GAA4266277.1"/>
    <property type="molecule type" value="Genomic_DNA"/>
</dbReference>
<gene>
    <name evidence="1" type="ORF">GCM10022256_18890</name>
</gene>
<comment type="caution">
    <text evidence="1">The sequence shown here is derived from an EMBL/GenBank/DDBJ whole genome shotgun (WGS) entry which is preliminary data.</text>
</comment>
<sequence>MNAYGELARDLWRAADPRRFDAMEGREAFFGELGARVQNRVTELIPVFAGDAPPREPARCRDLRLRTAKKQAEEVAYQELIFSQSVVPASELVEA</sequence>
<evidence type="ECO:0000313" key="2">
    <source>
        <dbReference type="Proteomes" id="UP001501594"/>
    </source>
</evidence>